<protein>
    <submittedName>
        <fullName evidence="1">Uncharacterized protein</fullName>
    </submittedName>
</protein>
<proteinExistence type="predicted"/>
<organism evidence="1 2">
    <name type="scientific">Vespula pensylvanica</name>
    <name type="common">Western yellow jacket</name>
    <name type="synonym">Wasp</name>
    <dbReference type="NCBI Taxonomy" id="30213"/>
    <lineage>
        <taxon>Eukaryota</taxon>
        <taxon>Metazoa</taxon>
        <taxon>Ecdysozoa</taxon>
        <taxon>Arthropoda</taxon>
        <taxon>Hexapoda</taxon>
        <taxon>Insecta</taxon>
        <taxon>Pterygota</taxon>
        <taxon>Neoptera</taxon>
        <taxon>Endopterygota</taxon>
        <taxon>Hymenoptera</taxon>
        <taxon>Apocrita</taxon>
        <taxon>Aculeata</taxon>
        <taxon>Vespoidea</taxon>
        <taxon>Vespidae</taxon>
        <taxon>Vespinae</taxon>
        <taxon>Vespula</taxon>
    </lineage>
</organism>
<sequence>MIRPEYSIANNFALIGDAKMTMEIIFKRVIVIKDRKNLWDRKSKSMQFAFLAHLSRNKTFGRSGETRSIKIILTGVRHAPAMKILVTSSTEIGSFTDMPTSRKLLVFTSGTTGRSSFRTEGRKRVEGGTGGSRNIQDLDFSSFLKNLLFGI</sequence>
<accession>A0A834U576</accession>
<name>A0A834U576_VESPE</name>
<dbReference type="EMBL" id="JACSDY010000010">
    <property type="protein sequence ID" value="KAF7416970.1"/>
    <property type="molecule type" value="Genomic_DNA"/>
</dbReference>
<gene>
    <name evidence="1" type="ORF">H0235_011501</name>
</gene>
<keyword evidence="2" id="KW-1185">Reference proteome</keyword>
<comment type="caution">
    <text evidence="1">The sequence shown here is derived from an EMBL/GenBank/DDBJ whole genome shotgun (WGS) entry which is preliminary data.</text>
</comment>
<dbReference type="AlphaFoldDB" id="A0A834U576"/>
<evidence type="ECO:0000313" key="2">
    <source>
        <dbReference type="Proteomes" id="UP000600918"/>
    </source>
</evidence>
<reference evidence="1" key="1">
    <citation type="journal article" date="2020" name="G3 (Bethesda)">
        <title>High-Quality Assemblies for Three Invasive Social Wasps from the &lt;i&gt;Vespula&lt;/i&gt; Genus.</title>
        <authorList>
            <person name="Harrop T.W.R."/>
            <person name="Guhlin J."/>
            <person name="McLaughlin G.M."/>
            <person name="Permina E."/>
            <person name="Stockwell P."/>
            <person name="Gilligan J."/>
            <person name="Le Lec M.F."/>
            <person name="Gruber M.A.M."/>
            <person name="Quinn O."/>
            <person name="Lovegrove M."/>
            <person name="Duncan E.J."/>
            <person name="Remnant E.J."/>
            <person name="Van Eeckhoven J."/>
            <person name="Graham B."/>
            <person name="Knapp R.A."/>
            <person name="Langford K.W."/>
            <person name="Kronenberg Z."/>
            <person name="Press M.O."/>
            <person name="Eacker S.M."/>
            <person name="Wilson-Rankin E.E."/>
            <person name="Purcell J."/>
            <person name="Lester P.J."/>
            <person name="Dearden P.K."/>
        </authorList>
    </citation>
    <scope>NUCLEOTIDE SEQUENCE</scope>
    <source>
        <strain evidence="1">Volc-1</strain>
    </source>
</reference>
<evidence type="ECO:0000313" key="1">
    <source>
        <dbReference type="EMBL" id="KAF7416970.1"/>
    </source>
</evidence>
<dbReference type="Proteomes" id="UP000600918">
    <property type="component" value="Unassembled WGS sequence"/>
</dbReference>